<feature type="region of interest" description="Disordered" evidence="1">
    <location>
        <begin position="526"/>
        <end position="566"/>
    </location>
</feature>
<protein>
    <recommendedName>
        <fullName evidence="2">PCI domain-containing protein</fullName>
    </recommendedName>
</protein>
<sequence>MMSEGGSAQAAAAATSDSNSLEYQAEGNQGHTYQYYPSAAGSAPAPWPVHGGDHPSSGNRTVQNVSYQYNPQQSSTGANMANVSSITSTSTASGTDNASNVYSSYAPYPTSTNPYGYASSEYTNYYSGYQQQSAQPYTQASGAYQNSGSAYQPISSFPNPGSYAGSTSYSSTYYNPADYQTTGAYAGSSYSSQATVWNQGNYTNYPHQYGNYSHDSSSSYTSSNAAATTNYQQHYQQWADYYSSQTEVTCAPGTENTAVTTAAALPCPIPGVSSGSGYSAPVSQAQASYTPTWRPETSLSALPSQQTTSTVGAYEDYWKHATQSFQNHQDTSLQSNFQKPLHENTSHPIIQNQQQTLVTQVSSSQYTEVQQTHTQPLQPFTPADTLRVSKLQIPTNPRIASNMALAVPRTIKETATSSVTVKPAYVSVSLPKPNDKVLSSTSDSNAKTGMFPSSLRGYVERALARCKDEKQRAACQEVMKEKITEATAEGTLYSRDWDTEPLFPLPDIGTVNNDGQSVAPVMSLSTFKRSPSRRTKSRWEPLPEDKPIEKPTSTCQDSARHGVWTHFSGRENKSLAVKSERKNATLSRFSAVEQTSVSRSAHRPAKRQRFGNDLSATENGDASSDSDKEQSLTAYYSGATTLANSPEERKRRENRSKRFDNGTGQRTENHYRPKNVKSGNLYARRATALVLSRTFEDGGPRAVEDIDWDSLTVKGTCQEIEKRYLRLTSAPDPSTVRPEEVLEKALDMVQNSQKNYLYKCDQLKSIRQDLTVQRIRNELTVKVYETHARLALEFGDLPEFNQSQSQLKSLYGEGIAGCRMEFSAYNLLSVSLLSNNRRDLLSLMSRLSDEAKKHEAVKHALSVRSAVTSGNYVLFFRLYKSAPNLNTCLMDLCVEKMRFEAVKCMSRTFRPTIPVSYVAQVLGFSSTSEGEASDEKDVDGLEECTEWLKAHGACLISDNNGELVVDAKVSSSSLYMPEPEDAVAHGDANLAVNDFFTRAST</sequence>
<dbReference type="PROSITE" id="PS50250">
    <property type="entry name" value="PCI"/>
    <property type="match status" value="1"/>
</dbReference>
<evidence type="ECO:0000259" key="2">
    <source>
        <dbReference type="PROSITE" id="PS50250"/>
    </source>
</evidence>
<dbReference type="InterPro" id="IPR045107">
    <property type="entry name" value="SAC3/GANP/THP3"/>
</dbReference>
<dbReference type="FunFam" id="1.25.40.990:FF:000005">
    <property type="entry name" value="Putative SAC3/GANP family protein"/>
    <property type="match status" value="1"/>
</dbReference>
<dbReference type="GO" id="GO:0005634">
    <property type="term" value="C:nucleus"/>
    <property type="evidence" value="ECO:0007669"/>
    <property type="project" value="EnsemblPlants"/>
</dbReference>
<dbReference type="PANTHER" id="PTHR12436">
    <property type="entry name" value="80 KDA MCM3-ASSOCIATED PROTEIN"/>
    <property type="match status" value="1"/>
</dbReference>
<dbReference type="Pfam" id="PF03399">
    <property type="entry name" value="SAC3_GANP"/>
    <property type="match status" value="1"/>
</dbReference>
<dbReference type="PANTHER" id="PTHR12436:SF4">
    <property type="entry name" value="LEUKOCYTE RECEPTOR CLUSTER MEMBER 8"/>
    <property type="match status" value="1"/>
</dbReference>
<feature type="compositionally biased region" description="Polar residues" evidence="1">
    <location>
        <begin position="631"/>
        <end position="643"/>
    </location>
</feature>
<evidence type="ECO:0000256" key="1">
    <source>
        <dbReference type="SAM" id="MobiDB-lite"/>
    </source>
</evidence>
<organism evidence="3 4">
    <name type="scientific">Beta vulgaris subsp. vulgaris</name>
    <name type="common">Beet</name>
    <dbReference type="NCBI Taxonomy" id="3555"/>
    <lineage>
        <taxon>Eukaryota</taxon>
        <taxon>Viridiplantae</taxon>
        <taxon>Streptophyta</taxon>
        <taxon>Embryophyta</taxon>
        <taxon>Tracheophyta</taxon>
        <taxon>Spermatophyta</taxon>
        <taxon>Magnoliopsida</taxon>
        <taxon>eudicotyledons</taxon>
        <taxon>Gunneridae</taxon>
        <taxon>Pentapetalae</taxon>
        <taxon>Caryophyllales</taxon>
        <taxon>Chenopodiaceae</taxon>
        <taxon>Betoideae</taxon>
        <taxon>Beta</taxon>
    </lineage>
</organism>
<dbReference type="OMA" id="TSLYMPE"/>
<name>A0A0J8CVF0_BETVV</name>
<accession>A0A0J8CVF0</accession>
<dbReference type="GO" id="GO:0000380">
    <property type="term" value="P:alternative mRNA splicing, via spliceosome"/>
    <property type="evidence" value="ECO:0007669"/>
    <property type="project" value="EnsemblPlants"/>
</dbReference>
<dbReference type="Gene3D" id="1.25.40.990">
    <property type="match status" value="1"/>
</dbReference>
<dbReference type="OrthoDB" id="199574at2759"/>
<dbReference type="eggNOG" id="KOG1861">
    <property type="taxonomic scope" value="Eukaryota"/>
</dbReference>
<feature type="compositionally biased region" description="Basic residues" evidence="1">
    <location>
        <begin position="600"/>
        <end position="609"/>
    </location>
</feature>
<feature type="domain" description="PCI" evidence="2">
    <location>
        <begin position="796"/>
        <end position="979"/>
    </location>
</feature>
<feature type="compositionally biased region" description="Polar residues" evidence="1">
    <location>
        <begin position="614"/>
        <end position="623"/>
    </location>
</feature>
<proteinExistence type="predicted"/>
<reference evidence="3 4" key="1">
    <citation type="journal article" date="2014" name="Nature">
        <title>The genome of the recently domesticated crop plant sugar beet (Beta vulgaris).</title>
        <authorList>
            <person name="Dohm J.C."/>
            <person name="Minoche A.E."/>
            <person name="Holtgrawe D."/>
            <person name="Capella-Gutierrez S."/>
            <person name="Zakrzewski F."/>
            <person name="Tafer H."/>
            <person name="Rupp O."/>
            <person name="Sorensen T.R."/>
            <person name="Stracke R."/>
            <person name="Reinhardt R."/>
            <person name="Goesmann A."/>
            <person name="Kraft T."/>
            <person name="Schulz B."/>
            <person name="Stadler P.F."/>
            <person name="Schmidt T."/>
            <person name="Gabaldon T."/>
            <person name="Lehrach H."/>
            <person name="Weisshaar B."/>
            <person name="Himmelbauer H."/>
        </authorList>
    </citation>
    <scope>NUCLEOTIDE SEQUENCE [LARGE SCALE GENOMIC DNA]</scope>
    <source>
        <tissue evidence="3">Taproot</tissue>
    </source>
</reference>
<gene>
    <name evidence="3" type="ORF">BVRB_2g036760</name>
</gene>
<evidence type="ECO:0000313" key="4">
    <source>
        <dbReference type="Proteomes" id="UP000035740"/>
    </source>
</evidence>
<feature type="compositionally biased region" description="Basic and acidic residues" evidence="1">
    <location>
        <begin position="646"/>
        <end position="660"/>
    </location>
</feature>
<dbReference type="InterPro" id="IPR005062">
    <property type="entry name" value="SAC3/GANP/THP3_conserved"/>
</dbReference>
<feature type="region of interest" description="Disordered" evidence="1">
    <location>
        <begin position="590"/>
        <end position="674"/>
    </location>
</feature>
<dbReference type="Proteomes" id="UP000035740">
    <property type="component" value="Chromosome 2"/>
</dbReference>
<keyword evidence="4" id="KW-1185">Reference proteome</keyword>
<dbReference type="Gramene" id="KMT17577">
    <property type="protein sequence ID" value="KMT17577"/>
    <property type="gene ID" value="BVRB_2g036760"/>
</dbReference>
<feature type="region of interest" description="Disordered" evidence="1">
    <location>
        <begin position="1"/>
        <end position="22"/>
    </location>
</feature>
<dbReference type="InterPro" id="IPR000717">
    <property type="entry name" value="PCI_dom"/>
</dbReference>
<evidence type="ECO:0000313" key="3">
    <source>
        <dbReference type="EMBL" id="KMT17577.1"/>
    </source>
</evidence>
<dbReference type="EMBL" id="KQ090044">
    <property type="protein sequence ID" value="KMT17577.1"/>
    <property type="molecule type" value="Genomic_DNA"/>
</dbReference>
<feature type="compositionally biased region" description="Basic and acidic residues" evidence="1">
    <location>
        <begin position="537"/>
        <end position="549"/>
    </location>
</feature>
<dbReference type="KEGG" id="bvg:104886909"/>
<feature type="compositionally biased region" description="Polar residues" evidence="1">
    <location>
        <begin position="590"/>
        <end position="599"/>
    </location>
</feature>
<dbReference type="AlphaFoldDB" id="A0A0J8CVF0"/>